<protein>
    <recommendedName>
        <fullName evidence="5">Cytochrome c oxidase assembly factor 7</fullName>
    </recommendedName>
</protein>
<dbReference type="OrthoDB" id="272077at2759"/>
<dbReference type="GO" id="GO:0005758">
    <property type="term" value="C:mitochondrial intermembrane space"/>
    <property type="evidence" value="ECO:0007669"/>
    <property type="project" value="TreeGrafter"/>
</dbReference>
<evidence type="ECO:0008006" key="5">
    <source>
        <dbReference type="Google" id="ProtNLM"/>
    </source>
</evidence>
<dbReference type="AlphaFoldDB" id="U4UDS3"/>
<dbReference type="SMART" id="SM00671">
    <property type="entry name" value="SEL1"/>
    <property type="match status" value="4"/>
</dbReference>
<accession>U4UDS3</accession>
<dbReference type="EMBL" id="KB632310">
    <property type="protein sequence ID" value="ERL92124.1"/>
    <property type="molecule type" value="Genomic_DNA"/>
</dbReference>
<dbReference type="SUPFAM" id="SSF81901">
    <property type="entry name" value="HCP-like"/>
    <property type="match status" value="1"/>
</dbReference>
<keyword evidence="2" id="KW-0677">Repeat</keyword>
<dbReference type="PANTHER" id="PTHR13891:SF1">
    <property type="entry name" value="CYTOCHROME C OXIDASE ASSEMBLY FACTOR 7"/>
    <property type="match status" value="1"/>
</dbReference>
<dbReference type="InterPro" id="IPR011990">
    <property type="entry name" value="TPR-like_helical_dom_sf"/>
</dbReference>
<dbReference type="STRING" id="77166.U4UDS3"/>
<gene>
    <name evidence="3" type="ORF">D910_09444</name>
</gene>
<evidence type="ECO:0000313" key="4">
    <source>
        <dbReference type="Proteomes" id="UP000030742"/>
    </source>
</evidence>
<dbReference type="Pfam" id="PF08238">
    <property type="entry name" value="Sel1"/>
    <property type="match status" value="4"/>
</dbReference>
<evidence type="ECO:0000256" key="2">
    <source>
        <dbReference type="ARBA" id="ARBA00022737"/>
    </source>
</evidence>
<organism evidence="3 4">
    <name type="scientific">Dendroctonus ponderosae</name>
    <name type="common">Mountain pine beetle</name>
    <dbReference type="NCBI Taxonomy" id="77166"/>
    <lineage>
        <taxon>Eukaryota</taxon>
        <taxon>Metazoa</taxon>
        <taxon>Ecdysozoa</taxon>
        <taxon>Arthropoda</taxon>
        <taxon>Hexapoda</taxon>
        <taxon>Insecta</taxon>
        <taxon>Pterygota</taxon>
        <taxon>Neoptera</taxon>
        <taxon>Endopterygota</taxon>
        <taxon>Coleoptera</taxon>
        <taxon>Polyphaga</taxon>
        <taxon>Cucujiformia</taxon>
        <taxon>Curculionidae</taxon>
        <taxon>Scolytinae</taxon>
        <taxon>Dendroctonus</taxon>
    </lineage>
</organism>
<dbReference type="Proteomes" id="UP000030742">
    <property type="component" value="Unassembled WGS sequence"/>
</dbReference>
<proteinExistence type="inferred from homology"/>
<evidence type="ECO:0000313" key="3">
    <source>
        <dbReference type="EMBL" id="ERL92124.1"/>
    </source>
</evidence>
<dbReference type="InterPro" id="IPR040239">
    <property type="entry name" value="HcpB-like"/>
</dbReference>
<name>U4UDS3_DENPD</name>
<evidence type="ECO:0000256" key="1">
    <source>
        <dbReference type="ARBA" id="ARBA00008486"/>
    </source>
</evidence>
<sequence length="250" mass="27942">MAYDLKSESEVKDYIKNLGIEYRFGCYSEKNPEVCHPLVCHLLADFLDAIKKDFEKAAKVYKTNCDEYKFGKSCLKYGAYCITGKGVKKTDYPAAYSYFEKGCNLDEPYACFNQGILLVTKNESFGLNQDIKKGVGLLEKACNFKNGMACYYLSGLYIAGAKNGNKIGEKDAKSEYDVPKNMEKAFKFALEGCNLGNMYSCANLSQMYAKGDGVAKNEELAKKYKAMALDMQHEVTKHSETLKFGIGIDS</sequence>
<comment type="similarity">
    <text evidence="1">Belongs to the hcp beta-lactamase family.</text>
</comment>
<dbReference type="PANTHER" id="PTHR13891">
    <property type="entry name" value="CYTOCHROME C OXIDASE ASSEMBLY FACTOR 7"/>
    <property type="match status" value="1"/>
</dbReference>
<reference evidence="3 4" key="1">
    <citation type="journal article" date="2013" name="Genome Biol.">
        <title>Draft genome of the mountain pine beetle, Dendroctonus ponderosae Hopkins, a major forest pest.</title>
        <authorList>
            <person name="Keeling C.I."/>
            <person name="Yuen M.M."/>
            <person name="Liao N.Y."/>
            <person name="Docking T.R."/>
            <person name="Chan S.K."/>
            <person name="Taylor G.A."/>
            <person name="Palmquist D.L."/>
            <person name="Jackman S.D."/>
            <person name="Nguyen A."/>
            <person name="Li M."/>
            <person name="Henderson H."/>
            <person name="Janes J.K."/>
            <person name="Zhao Y."/>
            <person name="Pandoh P."/>
            <person name="Moore R."/>
            <person name="Sperling F.A."/>
            <person name="Huber D.P."/>
            <person name="Birol I."/>
            <person name="Jones S.J."/>
            <person name="Bohlmann J."/>
        </authorList>
    </citation>
    <scope>NUCLEOTIDE SEQUENCE</scope>
</reference>
<dbReference type="Gene3D" id="1.25.40.10">
    <property type="entry name" value="Tetratricopeptide repeat domain"/>
    <property type="match status" value="1"/>
</dbReference>
<dbReference type="InterPro" id="IPR006597">
    <property type="entry name" value="Sel1-like"/>
</dbReference>